<dbReference type="PROSITE" id="PS50156">
    <property type="entry name" value="SSD"/>
    <property type="match status" value="1"/>
</dbReference>
<keyword evidence="7 20" id="KW-0853">WD repeat</keyword>
<feature type="compositionally biased region" description="Low complexity" evidence="21">
    <location>
        <begin position="937"/>
        <end position="960"/>
    </location>
</feature>
<sequence>MSGNEKNKQNFKSDKHHEKSKGSELPSRVAQLYYRHGLFLTSYPTCSTSLAILAILLFCYPLLSFSPLPGKIPTKVVLPYNSQHPTNYSQFKDIIDDKRNIDDDSEIQEHVRKLHADSNNEEQLQFEENNSSSSSFSFSSSSSFTTLPIPSHSWARNQAPFIYVQQVILRSMVLPWEKKNLNLTDAFRGPLFEVFKLLEIINNHETNVTLSNLCLHVDNIKRQHKDVLFPEYNCLVLSPANFWKQNIHNFNRDNCLLSTIFQHHNNQKSKVSTAEMLLGVPILNSGFKRYPIQNRSRIIQYAVTLILKERNQDFITSLQKKLYKIYPLHQESLSEISIKDNSSVTFIYYPGEFNLIELVPLSIALTVLFIYMHFSIRKVEMIRSRFIVSLSAVVTVLGSLVMSVGFCYIFGLNIWVQSSMGVYPYLLILVGLENCLVLTKSVMTTENNLDVKIRVAQGLMKEGWAITKNLLTEITICTAGLVLTFLPFLQEFCIFAIVGLVSDYFLQMFLFSTVLGLNVKRVEVEMEVKKLPKMLDYSGWHNRKELMMKFDSRSMNRSKSHPSQLSDLEHKEKISNSKSAEKKIPKRLRVVNFWARTRFFQRGFMLWMIVWISNIIYTSGIIENIFMIDMNNIRLSTSNTQTKRMHDVEKGDVNNEAINNYESMVKNLSNIMMDYYAKNVQWNKRSGGAIDESAELNVTDKIQKLKHPHYEMSNKLSSFHWASILKQYNITMSGYYVTILPAIKLSHVVPYEVALKIRNPNEQPPSPSKWNALTSALDPLDLNDADTEEDLPFDLNDHPLFPKTPMEIILTAILCLVSVFVITYTMIVMYRCICSRNYAEWRSSRWDDSEIIETKSEQVLEGFPIQVKGHKHNIECVVSDGNLIASSCLQNIIKIWSSTNGELVAEIDRVNYFEQLQQYNLEKRSPTLSEENLPYMQQQQSSPVINEQQQQQQQKQIEKPNQLRLRNLNFDFHSSRMKNGGDNFDSIKNEFQRSYEKYFEIIPTRTKSFEHQNSYEAHSPDVTTPTTLIVNNTKINNHISLNNSLNCISSGSSDNVNCINNNIQQQQYKSSPIWTLDFIDNLIVIGCASGRLEFWEATTGTLRTIYETESTHGDGVTHVKLSSDKVIAARLSGRIDFFRLETYTQGRHIDWNFTSAYRRTHIRTGSAGSLSSFNIQQQHQPTNNRYVQRNSLNLSSLSPSQNNNSNNANISHSPTQEELRCILELQHPAHTQPVTCLDLLGNVLFTGSQDHTLKVFHTDSNSLMYTLHGHCSPITTLLIDHFSQAGTGCSGSQNGILCLWDVITGACLYTLQAHDDCLVSIASAPSYIITLGLDERIRVWERFQGHLLNTINLHQAHSNSIVMLTPSLLITAKPGALLVSDVKDGHVKHEVKLDRSEMRQQITPKILLPSFGQIICDFGHELRIVRFPLHDKNE</sequence>
<keyword evidence="11 22" id="KW-1133">Transmembrane helix</keyword>
<evidence type="ECO:0000256" key="9">
    <source>
        <dbReference type="ARBA" id="ARBA00022737"/>
    </source>
</evidence>
<feature type="domain" description="SSD" evidence="23">
    <location>
        <begin position="357"/>
        <end position="517"/>
    </location>
</feature>
<dbReference type="SMART" id="SM00320">
    <property type="entry name" value="WD40"/>
    <property type="match status" value="6"/>
</dbReference>
<dbReference type="Pfam" id="PF24006">
    <property type="entry name" value="SCAP_N"/>
    <property type="match status" value="1"/>
</dbReference>
<evidence type="ECO:0000256" key="15">
    <source>
        <dbReference type="ARBA" id="ARBA00023136"/>
    </source>
</evidence>
<evidence type="ECO:0000256" key="10">
    <source>
        <dbReference type="ARBA" id="ARBA00022824"/>
    </source>
</evidence>
<evidence type="ECO:0000256" key="1">
    <source>
        <dbReference type="ARBA" id="ARBA00004477"/>
    </source>
</evidence>
<keyword evidence="15 22" id="KW-0472">Membrane</keyword>
<feature type="region of interest" description="Disordered" evidence="21">
    <location>
        <begin position="1"/>
        <end position="24"/>
    </location>
</feature>
<evidence type="ECO:0000256" key="11">
    <source>
        <dbReference type="ARBA" id="ARBA00022989"/>
    </source>
</evidence>
<dbReference type="SUPFAM" id="SSF50978">
    <property type="entry name" value="WD40 repeat-like"/>
    <property type="match status" value="2"/>
</dbReference>
<evidence type="ECO:0000256" key="22">
    <source>
        <dbReference type="SAM" id="Phobius"/>
    </source>
</evidence>
<evidence type="ECO:0000313" key="25">
    <source>
        <dbReference type="Proteomes" id="UP001107558"/>
    </source>
</evidence>
<dbReference type="InterPro" id="IPR057041">
    <property type="entry name" value="SCAP_N"/>
</dbReference>
<comment type="function">
    <text evidence="19">Escort protein required for cholesterol as well as lipid homeostasis. Regulates export of the SCAP-SREBP complex from the endoplasmic reticulum to the Golgi upon low cholesterol, thereby regulating the processing of sterol regulatory element-binding proteins (SREBPs) SREBF1/SREBP1 and SREBF2/SREBP2. At high sterol concentrations, formation of a ternary complex with INSIG (INSIG1 or INSIG2) leads to mask the ER export signal in SCAP, promoting retention of the complex in the endoplasmic reticulum. Low sterol concentrations trigger release of INSIG, a conformational change in the SSD domain of SCAP, unmasking of the ER export signal, promoting recruitment into COPII-coated vesicles and transport of the SCAP-SREBP to the Golgi: in the Golgi, SREBPs are then processed, releasing the transcription factor fragment of SREBPs from the membrane, its import into the nucleus and up-regulation of LDLR, INSIG1 and the mevalonate pathway. Binds cholesterol via its SSD domain.</text>
</comment>
<dbReference type="GO" id="GO:0032934">
    <property type="term" value="F:sterol binding"/>
    <property type="evidence" value="ECO:0007669"/>
    <property type="project" value="InterPro"/>
</dbReference>
<keyword evidence="18" id="KW-0753">Steroid metabolism</keyword>
<dbReference type="Gene3D" id="1.20.1640.10">
    <property type="entry name" value="Multidrug efflux transporter AcrB transmembrane domain"/>
    <property type="match status" value="1"/>
</dbReference>
<evidence type="ECO:0000256" key="7">
    <source>
        <dbReference type="ARBA" id="ARBA00022574"/>
    </source>
</evidence>
<proteinExistence type="inferred from homology"/>
<dbReference type="Pfam" id="PF00400">
    <property type="entry name" value="WD40"/>
    <property type="match status" value="1"/>
</dbReference>
<dbReference type="GO" id="GO:0012507">
    <property type="term" value="C:ER to Golgi transport vesicle membrane"/>
    <property type="evidence" value="ECO:0007669"/>
    <property type="project" value="UniProtKB-SubCell"/>
</dbReference>
<dbReference type="InterPro" id="IPR057042">
    <property type="entry name" value="Beta-prop_SCAP"/>
</dbReference>
<gene>
    <name evidence="24" type="ORF">PVAND_012123</name>
</gene>
<dbReference type="Gene3D" id="2.130.10.10">
    <property type="entry name" value="YVTN repeat-like/Quinoprotein amine dehydrogenase"/>
    <property type="match status" value="2"/>
</dbReference>
<organism evidence="24 25">
    <name type="scientific">Polypedilum vanderplanki</name>
    <name type="common">Sleeping chironomid midge</name>
    <dbReference type="NCBI Taxonomy" id="319348"/>
    <lineage>
        <taxon>Eukaryota</taxon>
        <taxon>Metazoa</taxon>
        <taxon>Ecdysozoa</taxon>
        <taxon>Arthropoda</taxon>
        <taxon>Hexapoda</taxon>
        <taxon>Insecta</taxon>
        <taxon>Pterygota</taxon>
        <taxon>Neoptera</taxon>
        <taxon>Endopterygota</taxon>
        <taxon>Diptera</taxon>
        <taxon>Nematocera</taxon>
        <taxon>Chironomoidea</taxon>
        <taxon>Chironomidae</taxon>
        <taxon>Chironominae</taxon>
        <taxon>Polypedilum</taxon>
        <taxon>Polypedilum</taxon>
    </lineage>
</organism>
<protein>
    <recommendedName>
        <fullName evidence="5">Sterol regulatory element-binding protein cleavage-activating protein</fullName>
    </recommendedName>
</protein>
<dbReference type="PANTHER" id="PTHR46378:SF1">
    <property type="entry name" value="STEROL REGULATORY ELEMENT-BINDING PROTEIN CLEAVAGE-ACTIVATING PROTEIN"/>
    <property type="match status" value="1"/>
</dbReference>
<feature type="transmembrane region" description="Helical" evidence="22">
    <location>
        <begin position="604"/>
        <end position="628"/>
    </location>
</feature>
<keyword evidence="8 22" id="KW-0812">Transmembrane</keyword>
<feature type="repeat" description="WD" evidence="20">
    <location>
        <begin position="1311"/>
        <end position="1350"/>
    </location>
</feature>
<dbReference type="InterPro" id="IPR030225">
    <property type="entry name" value="SCAP"/>
</dbReference>
<dbReference type="PROSITE" id="PS50082">
    <property type="entry name" value="WD_REPEATS_2"/>
    <property type="match status" value="1"/>
</dbReference>
<dbReference type="Pfam" id="PF24017">
    <property type="entry name" value="Beta-prop_SCAP"/>
    <property type="match status" value="1"/>
</dbReference>
<dbReference type="PANTHER" id="PTHR46378">
    <property type="entry name" value="STEROL REGULATORY ELEMENT-BINDING PROTEIN CLEAVAGE-ACTIVATING PROTEIN"/>
    <property type="match status" value="1"/>
</dbReference>
<reference evidence="24" key="1">
    <citation type="submission" date="2021-03" db="EMBL/GenBank/DDBJ databases">
        <title>Chromosome level genome of the anhydrobiotic midge Polypedilum vanderplanki.</title>
        <authorList>
            <person name="Yoshida Y."/>
            <person name="Kikawada T."/>
            <person name="Gusev O."/>
        </authorList>
    </citation>
    <scope>NUCLEOTIDE SEQUENCE</scope>
    <source>
        <strain evidence="24">NIAS01</strain>
        <tissue evidence="24">Whole body or cell culture</tissue>
    </source>
</reference>
<feature type="transmembrane region" description="Helical" evidence="22">
    <location>
        <begin position="386"/>
        <end position="416"/>
    </location>
</feature>
<dbReference type="Proteomes" id="UP001107558">
    <property type="component" value="Chromosome 1"/>
</dbReference>
<feature type="transmembrane region" description="Helical" evidence="22">
    <location>
        <begin position="38"/>
        <end position="63"/>
    </location>
</feature>
<feature type="region of interest" description="Disordered" evidence="21">
    <location>
        <begin position="935"/>
        <end position="960"/>
    </location>
</feature>
<dbReference type="EMBL" id="JADBJN010000001">
    <property type="protein sequence ID" value="KAG5682795.1"/>
    <property type="molecule type" value="Genomic_DNA"/>
</dbReference>
<feature type="transmembrane region" description="Helical" evidence="22">
    <location>
        <begin position="355"/>
        <end position="374"/>
    </location>
</feature>
<dbReference type="InterPro" id="IPR053958">
    <property type="entry name" value="HMGCR/SNAP/NPC1-like_SSD"/>
</dbReference>
<feature type="compositionally biased region" description="Basic and acidic residues" evidence="21">
    <location>
        <begin position="567"/>
        <end position="579"/>
    </location>
</feature>
<dbReference type="GO" id="GO:0005789">
    <property type="term" value="C:endoplasmic reticulum membrane"/>
    <property type="evidence" value="ECO:0007669"/>
    <property type="project" value="UniProtKB-SubCell"/>
</dbReference>
<accession>A0A9J6CME6</accession>
<evidence type="ECO:0000256" key="4">
    <source>
        <dbReference type="ARBA" id="ARBA00007410"/>
    </source>
</evidence>
<evidence type="ECO:0000313" key="24">
    <source>
        <dbReference type="EMBL" id="KAG5682795.1"/>
    </source>
</evidence>
<keyword evidence="14" id="KW-0446">Lipid-binding</keyword>
<dbReference type="GO" id="GO:0045540">
    <property type="term" value="P:regulation of cholesterol biosynthetic process"/>
    <property type="evidence" value="ECO:0007669"/>
    <property type="project" value="TreeGrafter"/>
</dbReference>
<evidence type="ECO:0000256" key="5">
    <source>
        <dbReference type="ARBA" id="ARBA00019541"/>
    </source>
</evidence>
<evidence type="ECO:0000256" key="2">
    <source>
        <dbReference type="ARBA" id="ARBA00004557"/>
    </source>
</evidence>
<dbReference type="OrthoDB" id="361494at2759"/>
<feature type="transmembrane region" description="Helical" evidence="22">
    <location>
        <begin position="808"/>
        <end position="833"/>
    </location>
</feature>
<keyword evidence="13" id="KW-0443">Lipid metabolism</keyword>
<evidence type="ECO:0000256" key="18">
    <source>
        <dbReference type="ARBA" id="ARBA00023221"/>
    </source>
</evidence>
<evidence type="ECO:0000256" key="6">
    <source>
        <dbReference type="ARBA" id="ARBA00022548"/>
    </source>
</evidence>
<keyword evidence="6" id="KW-0153">Cholesterol metabolism</keyword>
<feature type="compositionally biased region" description="Basic and acidic residues" evidence="21">
    <location>
        <begin position="1"/>
        <end position="22"/>
    </location>
</feature>
<keyword evidence="17" id="KW-0325">Glycoprotein</keyword>
<dbReference type="GO" id="GO:0008203">
    <property type="term" value="P:cholesterol metabolic process"/>
    <property type="evidence" value="ECO:0007669"/>
    <property type="project" value="UniProtKB-KW"/>
</dbReference>
<dbReference type="InterPro" id="IPR000731">
    <property type="entry name" value="SSD"/>
</dbReference>
<feature type="compositionally biased region" description="Polar residues" evidence="21">
    <location>
        <begin position="555"/>
        <end position="566"/>
    </location>
</feature>
<evidence type="ECO:0000256" key="19">
    <source>
        <dbReference type="ARBA" id="ARBA00045958"/>
    </source>
</evidence>
<evidence type="ECO:0000256" key="17">
    <source>
        <dbReference type="ARBA" id="ARBA00023180"/>
    </source>
</evidence>
<keyword evidence="12" id="KW-0333">Golgi apparatus</keyword>
<comment type="similarity">
    <text evidence="4">Belongs to the WD repeat SCAP family.</text>
</comment>
<dbReference type="GO" id="GO:0000139">
    <property type="term" value="C:Golgi membrane"/>
    <property type="evidence" value="ECO:0007669"/>
    <property type="project" value="UniProtKB-SubCell"/>
</dbReference>
<keyword evidence="10" id="KW-0256">Endoplasmic reticulum</keyword>
<keyword evidence="16" id="KW-1207">Sterol metabolism</keyword>
<feature type="region of interest" description="Disordered" evidence="21">
    <location>
        <begin position="554"/>
        <end position="579"/>
    </location>
</feature>
<evidence type="ECO:0000256" key="16">
    <source>
        <dbReference type="ARBA" id="ARBA00023166"/>
    </source>
</evidence>
<comment type="subcellular location">
    <subcellularLocation>
        <location evidence="2">Cytoplasmic vesicle</location>
        <location evidence="2">COPII-coated vesicle membrane</location>
        <topology evidence="2">Multi-pass membrane protein</topology>
    </subcellularLocation>
    <subcellularLocation>
        <location evidence="1">Endoplasmic reticulum membrane</location>
        <topology evidence="1">Multi-pass membrane protein</topology>
    </subcellularLocation>
    <subcellularLocation>
        <location evidence="3">Golgi apparatus membrane</location>
        <topology evidence="3">Multi-pass membrane protein</topology>
    </subcellularLocation>
</comment>
<evidence type="ECO:0000256" key="13">
    <source>
        <dbReference type="ARBA" id="ARBA00023098"/>
    </source>
</evidence>
<evidence type="ECO:0000256" key="8">
    <source>
        <dbReference type="ARBA" id="ARBA00022692"/>
    </source>
</evidence>
<feature type="transmembrane region" description="Helical" evidence="22">
    <location>
        <begin position="422"/>
        <end position="439"/>
    </location>
</feature>
<keyword evidence="9" id="KW-0677">Repeat</keyword>
<evidence type="ECO:0000256" key="14">
    <source>
        <dbReference type="ARBA" id="ARBA00023121"/>
    </source>
</evidence>
<dbReference type="InterPro" id="IPR036322">
    <property type="entry name" value="WD40_repeat_dom_sf"/>
</dbReference>
<name>A0A9J6CME6_POLVA</name>
<dbReference type="Pfam" id="PF12349">
    <property type="entry name" value="Sterol-sensing"/>
    <property type="match status" value="1"/>
</dbReference>
<dbReference type="GO" id="GO:0032933">
    <property type="term" value="P:SREBP signaling pathway"/>
    <property type="evidence" value="ECO:0007669"/>
    <property type="project" value="InterPro"/>
</dbReference>
<dbReference type="InterPro" id="IPR015943">
    <property type="entry name" value="WD40/YVTN_repeat-like_dom_sf"/>
</dbReference>
<evidence type="ECO:0000256" key="21">
    <source>
        <dbReference type="SAM" id="MobiDB-lite"/>
    </source>
</evidence>
<keyword evidence="25" id="KW-1185">Reference proteome</keyword>
<dbReference type="InterPro" id="IPR001680">
    <property type="entry name" value="WD40_rpt"/>
</dbReference>
<evidence type="ECO:0000256" key="3">
    <source>
        <dbReference type="ARBA" id="ARBA00004653"/>
    </source>
</evidence>
<comment type="caution">
    <text evidence="24">The sequence shown here is derived from an EMBL/GenBank/DDBJ whole genome shotgun (WGS) entry which is preliminary data.</text>
</comment>
<dbReference type="SUPFAM" id="SSF82866">
    <property type="entry name" value="Multidrug efflux transporter AcrB transmembrane domain"/>
    <property type="match status" value="1"/>
</dbReference>
<evidence type="ECO:0000256" key="12">
    <source>
        <dbReference type="ARBA" id="ARBA00023034"/>
    </source>
</evidence>
<evidence type="ECO:0000259" key="23">
    <source>
        <dbReference type="PROSITE" id="PS50156"/>
    </source>
</evidence>
<evidence type="ECO:0000256" key="20">
    <source>
        <dbReference type="PROSITE-ProRule" id="PRU00221"/>
    </source>
</evidence>
<dbReference type="GO" id="GO:0032936">
    <property type="term" value="C:SREBP-SCAP complex"/>
    <property type="evidence" value="ECO:0007669"/>
    <property type="project" value="TreeGrafter"/>
</dbReference>